<accession>A0A9P0F3M4</accession>
<dbReference type="PANTHER" id="PTHR11362:SF82">
    <property type="entry name" value="PHOSPHATIDYLETHANOLAMINE-BINDING PROTEIN 4"/>
    <property type="match status" value="1"/>
</dbReference>
<sequence length="256" mass="30234">MKARRMDLNEFFRSLTLSVVITDFMTHVFHSKRTLCPILFRAATANQENLKAYQVVPQLFKKFPPHEVKVRYQHGRKVDFGTIFSEDEIDNPPNKISWTVERKYERAKSMFALGMFGPDIPAREIAIGTYQWQHWLIIDIPGDKWKEGRVVTEYKAHEPFYINDLHRVFFIVYRQKGKDSLLYTDPYVSVHASDNLRGNFHWENLSRKYDLGDPYAINFLQLNSSSEPIMGYKIPPYEELAKNEHIRRHMPNSHIP</sequence>
<dbReference type="EMBL" id="OU963864">
    <property type="protein sequence ID" value="CAH0387524.1"/>
    <property type="molecule type" value="Genomic_DNA"/>
</dbReference>
<organism evidence="1 2">
    <name type="scientific">Bemisia tabaci</name>
    <name type="common">Sweetpotato whitefly</name>
    <name type="synonym">Aleurodes tabaci</name>
    <dbReference type="NCBI Taxonomy" id="7038"/>
    <lineage>
        <taxon>Eukaryota</taxon>
        <taxon>Metazoa</taxon>
        <taxon>Ecdysozoa</taxon>
        <taxon>Arthropoda</taxon>
        <taxon>Hexapoda</taxon>
        <taxon>Insecta</taxon>
        <taxon>Pterygota</taxon>
        <taxon>Neoptera</taxon>
        <taxon>Paraneoptera</taxon>
        <taxon>Hemiptera</taxon>
        <taxon>Sternorrhyncha</taxon>
        <taxon>Aleyrodoidea</taxon>
        <taxon>Aleyrodidae</taxon>
        <taxon>Aleyrodinae</taxon>
        <taxon>Bemisia</taxon>
    </lineage>
</organism>
<dbReference type="InterPro" id="IPR036610">
    <property type="entry name" value="PEBP-like_sf"/>
</dbReference>
<dbReference type="Proteomes" id="UP001152759">
    <property type="component" value="Chromosome 3"/>
</dbReference>
<gene>
    <name evidence="1" type="ORF">BEMITA_LOCUS6527</name>
</gene>
<dbReference type="Gene3D" id="3.90.280.10">
    <property type="entry name" value="PEBP-like"/>
    <property type="match status" value="1"/>
</dbReference>
<dbReference type="PANTHER" id="PTHR11362">
    <property type="entry name" value="PHOSPHATIDYLETHANOLAMINE-BINDING PROTEIN"/>
    <property type="match status" value="1"/>
</dbReference>
<dbReference type="CDD" id="cd00866">
    <property type="entry name" value="PEBP_euk"/>
    <property type="match status" value="1"/>
</dbReference>
<keyword evidence="2" id="KW-1185">Reference proteome</keyword>
<name>A0A9P0F3M4_BEMTA</name>
<dbReference type="SUPFAM" id="SSF49777">
    <property type="entry name" value="PEBP-like"/>
    <property type="match status" value="1"/>
</dbReference>
<proteinExistence type="predicted"/>
<evidence type="ECO:0000313" key="2">
    <source>
        <dbReference type="Proteomes" id="UP001152759"/>
    </source>
</evidence>
<reference evidence="1" key="1">
    <citation type="submission" date="2021-12" db="EMBL/GenBank/DDBJ databases">
        <authorList>
            <person name="King R."/>
        </authorList>
    </citation>
    <scope>NUCLEOTIDE SEQUENCE</scope>
</reference>
<dbReference type="AlphaFoldDB" id="A0A9P0F3M4"/>
<protein>
    <submittedName>
        <fullName evidence="1">Uncharacterized protein</fullName>
    </submittedName>
</protein>
<evidence type="ECO:0000313" key="1">
    <source>
        <dbReference type="EMBL" id="CAH0387524.1"/>
    </source>
</evidence>
<dbReference type="InterPro" id="IPR035810">
    <property type="entry name" value="PEBP_euk"/>
</dbReference>